<keyword evidence="2" id="KW-1185">Reference proteome</keyword>
<dbReference type="Proteomes" id="UP000075884">
    <property type="component" value="Unassembled WGS sequence"/>
</dbReference>
<dbReference type="EnsemblMetazoa" id="ADIR014932-RA">
    <property type="protein sequence ID" value="ADIR014932-PA"/>
    <property type="gene ID" value="ADIR014932"/>
</dbReference>
<dbReference type="VEuPathDB" id="VectorBase:ADIR014932"/>
<name>A0A182NYN8_9DIPT</name>
<accession>A0A182NYN8</accession>
<evidence type="ECO:0000313" key="2">
    <source>
        <dbReference type="Proteomes" id="UP000075884"/>
    </source>
</evidence>
<evidence type="ECO:0000313" key="1">
    <source>
        <dbReference type="EnsemblMetazoa" id="ADIR014932-PA"/>
    </source>
</evidence>
<dbReference type="AlphaFoldDB" id="A0A182NYN8"/>
<reference evidence="1" key="2">
    <citation type="submission" date="2020-05" db="UniProtKB">
        <authorList>
            <consortium name="EnsemblMetazoa"/>
        </authorList>
    </citation>
    <scope>IDENTIFICATION</scope>
    <source>
        <strain evidence="1">WRAIR2</strain>
    </source>
</reference>
<reference evidence="2" key="1">
    <citation type="submission" date="2013-03" db="EMBL/GenBank/DDBJ databases">
        <title>The Genome Sequence of Anopheles dirus WRAIR2.</title>
        <authorList>
            <consortium name="The Broad Institute Genomics Platform"/>
            <person name="Neafsey D.E."/>
            <person name="Walton C."/>
            <person name="Walker B."/>
            <person name="Young S.K."/>
            <person name="Zeng Q."/>
            <person name="Gargeya S."/>
            <person name="Fitzgerald M."/>
            <person name="Haas B."/>
            <person name="Abouelleil A."/>
            <person name="Allen A.W."/>
            <person name="Alvarado L."/>
            <person name="Arachchi H.M."/>
            <person name="Berlin A.M."/>
            <person name="Chapman S.B."/>
            <person name="Gainer-Dewar J."/>
            <person name="Goldberg J."/>
            <person name="Griggs A."/>
            <person name="Gujja S."/>
            <person name="Hansen M."/>
            <person name="Howarth C."/>
            <person name="Imamovic A."/>
            <person name="Ireland A."/>
            <person name="Larimer J."/>
            <person name="McCowan C."/>
            <person name="Murphy C."/>
            <person name="Pearson M."/>
            <person name="Poon T.W."/>
            <person name="Priest M."/>
            <person name="Roberts A."/>
            <person name="Saif S."/>
            <person name="Shea T."/>
            <person name="Sisk P."/>
            <person name="Sykes S."/>
            <person name="Wortman J."/>
            <person name="Nusbaum C."/>
            <person name="Birren B."/>
        </authorList>
    </citation>
    <scope>NUCLEOTIDE SEQUENCE [LARGE SCALE GENOMIC DNA]</scope>
    <source>
        <strain evidence="2">WRAIR2</strain>
    </source>
</reference>
<proteinExistence type="predicted"/>
<protein>
    <submittedName>
        <fullName evidence="1">Uncharacterized protein</fullName>
    </submittedName>
</protein>
<organism evidence="1 2">
    <name type="scientific">Anopheles dirus</name>
    <dbReference type="NCBI Taxonomy" id="7168"/>
    <lineage>
        <taxon>Eukaryota</taxon>
        <taxon>Metazoa</taxon>
        <taxon>Ecdysozoa</taxon>
        <taxon>Arthropoda</taxon>
        <taxon>Hexapoda</taxon>
        <taxon>Insecta</taxon>
        <taxon>Pterygota</taxon>
        <taxon>Neoptera</taxon>
        <taxon>Endopterygota</taxon>
        <taxon>Diptera</taxon>
        <taxon>Nematocera</taxon>
        <taxon>Culicoidea</taxon>
        <taxon>Culicidae</taxon>
        <taxon>Anophelinae</taxon>
        <taxon>Anopheles</taxon>
    </lineage>
</organism>
<sequence>QLTTRPGSVSTPLEVDAGPGVVLHNQATILQMLPDQLLQDVLRLLERFLVLRTQILTIEDDRHRRVR</sequence>